<dbReference type="EMBL" id="KE524975">
    <property type="protein sequence ID" value="KFB39329.1"/>
    <property type="molecule type" value="Genomic_DNA"/>
</dbReference>
<protein>
    <submittedName>
        <fullName evidence="2 3">Protein translocase subunit SecA</fullName>
    </submittedName>
</protein>
<dbReference type="EMBL" id="ATLV01014634">
    <property type="status" value="NOT_ANNOTATED_CDS"/>
    <property type="molecule type" value="Genomic_DNA"/>
</dbReference>
<name>A0A084VMY5_ANOSI</name>
<accession>A0A084VMY5</accession>
<reference evidence="3" key="2">
    <citation type="submission" date="2020-05" db="UniProtKB">
        <authorList>
            <consortium name="EnsemblMetazoa"/>
        </authorList>
    </citation>
    <scope>IDENTIFICATION</scope>
</reference>
<gene>
    <name evidence="2" type="ORF">ZHAS_00006687</name>
</gene>
<dbReference type="Proteomes" id="UP000030765">
    <property type="component" value="Unassembled WGS sequence"/>
</dbReference>
<organism evidence="2">
    <name type="scientific">Anopheles sinensis</name>
    <name type="common">Mosquito</name>
    <dbReference type="NCBI Taxonomy" id="74873"/>
    <lineage>
        <taxon>Eukaryota</taxon>
        <taxon>Metazoa</taxon>
        <taxon>Ecdysozoa</taxon>
        <taxon>Arthropoda</taxon>
        <taxon>Hexapoda</taxon>
        <taxon>Insecta</taxon>
        <taxon>Pterygota</taxon>
        <taxon>Neoptera</taxon>
        <taxon>Endopterygota</taxon>
        <taxon>Diptera</taxon>
        <taxon>Nematocera</taxon>
        <taxon>Culicoidea</taxon>
        <taxon>Culicidae</taxon>
        <taxon>Anophelinae</taxon>
        <taxon>Anopheles</taxon>
    </lineage>
</organism>
<evidence type="ECO:0000313" key="3">
    <source>
        <dbReference type="EnsemblMetazoa" id="ASIC006687-PA"/>
    </source>
</evidence>
<dbReference type="AlphaFoldDB" id="A0A084VMY5"/>
<evidence type="ECO:0000256" key="1">
    <source>
        <dbReference type="SAM" id="MobiDB-lite"/>
    </source>
</evidence>
<reference evidence="2 4" key="1">
    <citation type="journal article" date="2014" name="BMC Genomics">
        <title>Genome sequence of Anopheles sinensis provides insight into genetics basis of mosquito competence for malaria parasites.</title>
        <authorList>
            <person name="Zhou D."/>
            <person name="Zhang D."/>
            <person name="Ding G."/>
            <person name="Shi L."/>
            <person name="Hou Q."/>
            <person name="Ye Y."/>
            <person name="Xu Y."/>
            <person name="Zhou H."/>
            <person name="Xiong C."/>
            <person name="Li S."/>
            <person name="Yu J."/>
            <person name="Hong S."/>
            <person name="Yu X."/>
            <person name="Zou P."/>
            <person name="Chen C."/>
            <person name="Chang X."/>
            <person name="Wang W."/>
            <person name="Lv Y."/>
            <person name="Sun Y."/>
            <person name="Ma L."/>
            <person name="Shen B."/>
            <person name="Zhu C."/>
        </authorList>
    </citation>
    <scope>NUCLEOTIDE SEQUENCE [LARGE SCALE GENOMIC DNA]</scope>
</reference>
<sequence>MGKIVPIERASVRNGIIRTRIENDPPVACGTREPRDWVVIITYDYRAFFQAFSFLPGPGIYERARTAKVGRPNSAPGSSVQPAAST</sequence>
<evidence type="ECO:0000313" key="2">
    <source>
        <dbReference type="EMBL" id="KFB39329.1"/>
    </source>
</evidence>
<evidence type="ECO:0000313" key="4">
    <source>
        <dbReference type="Proteomes" id="UP000030765"/>
    </source>
</evidence>
<feature type="compositionally biased region" description="Polar residues" evidence="1">
    <location>
        <begin position="75"/>
        <end position="86"/>
    </location>
</feature>
<dbReference type="VEuPathDB" id="VectorBase:ASIC006687"/>
<feature type="region of interest" description="Disordered" evidence="1">
    <location>
        <begin position="67"/>
        <end position="86"/>
    </location>
</feature>
<keyword evidence="4" id="KW-1185">Reference proteome</keyword>
<proteinExistence type="predicted"/>
<dbReference type="EnsemblMetazoa" id="ASIC006687-RA">
    <property type="protein sequence ID" value="ASIC006687-PA"/>
    <property type="gene ID" value="ASIC006687"/>
</dbReference>